<dbReference type="InterPro" id="IPR045853">
    <property type="entry name" value="Pep_chain_release_fac_I_sf"/>
</dbReference>
<dbReference type="EC" id="3.1.1.29" evidence="4"/>
<dbReference type="SUPFAM" id="SSF75620">
    <property type="entry name" value="Release factor"/>
    <property type="match status" value="1"/>
</dbReference>
<evidence type="ECO:0000259" key="3">
    <source>
        <dbReference type="Pfam" id="PF00472"/>
    </source>
</evidence>
<dbReference type="EMBL" id="CP063164">
    <property type="protein sequence ID" value="QOR61065.1"/>
    <property type="molecule type" value="Genomic_DNA"/>
</dbReference>
<accession>A0A7M1S0N7</accession>
<dbReference type="RefSeq" id="WP_197547737.1">
    <property type="nucleotide sequence ID" value="NZ_CP063164.1"/>
</dbReference>
<dbReference type="PANTHER" id="PTHR47814">
    <property type="entry name" value="PEPTIDYL-TRNA HYDROLASE ARFB"/>
    <property type="match status" value="1"/>
</dbReference>
<proteinExistence type="inferred from homology"/>
<dbReference type="Pfam" id="PF00472">
    <property type="entry name" value="RF-1"/>
    <property type="match status" value="1"/>
</dbReference>
<dbReference type="GO" id="GO:0003747">
    <property type="term" value="F:translation release factor activity"/>
    <property type="evidence" value="ECO:0007669"/>
    <property type="project" value="InterPro"/>
</dbReference>
<dbReference type="GO" id="GO:0004045">
    <property type="term" value="F:peptidyl-tRNA hydrolase activity"/>
    <property type="evidence" value="ECO:0007669"/>
    <property type="project" value="UniProtKB-EC"/>
</dbReference>
<dbReference type="NCBIfam" id="NF006718">
    <property type="entry name" value="PRK09256.1"/>
    <property type="match status" value="1"/>
</dbReference>
<gene>
    <name evidence="4" type="primary">arfB</name>
    <name evidence="4" type="ORF">IMZ28_06240</name>
</gene>
<name>A0A7M1S0N7_9BACT</name>
<evidence type="ECO:0000256" key="1">
    <source>
        <dbReference type="ARBA" id="ARBA00010835"/>
    </source>
</evidence>
<keyword evidence="4" id="KW-0378">Hydrolase</keyword>
<organism evidence="4 5">
    <name type="scientific">Sulfurovum indicum</name>
    <dbReference type="NCBI Taxonomy" id="2779528"/>
    <lineage>
        <taxon>Bacteria</taxon>
        <taxon>Pseudomonadati</taxon>
        <taxon>Campylobacterota</taxon>
        <taxon>Epsilonproteobacteria</taxon>
        <taxon>Campylobacterales</taxon>
        <taxon>Sulfurovaceae</taxon>
        <taxon>Sulfurovum</taxon>
    </lineage>
</organism>
<feature type="domain" description="Prokaryotic-type class I peptide chain release factors" evidence="3">
    <location>
        <begin position="9"/>
        <end position="134"/>
    </location>
</feature>
<dbReference type="GO" id="GO:0043022">
    <property type="term" value="F:ribosome binding"/>
    <property type="evidence" value="ECO:0007669"/>
    <property type="project" value="TreeGrafter"/>
</dbReference>
<dbReference type="Gene3D" id="3.30.160.20">
    <property type="match status" value="1"/>
</dbReference>
<reference evidence="4 5" key="1">
    <citation type="submission" date="2020-10" db="EMBL/GenBank/DDBJ databases">
        <title>The genome of sulfurovum sp.</title>
        <authorList>
            <person name="Xie S."/>
            <person name="Shao Z."/>
            <person name="Jiang L."/>
        </authorList>
    </citation>
    <scope>NUCLEOTIDE SEQUENCE [LARGE SCALE GENOMIC DNA]</scope>
    <source>
        <strain evidence="4 5">ST-419</strain>
    </source>
</reference>
<comment type="similarity">
    <text evidence="1">Belongs to the prokaryotic/mitochondrial release factor family.</text>
</comment>
<evidence type="ECO:0000313" key="5">
    <source>
        <dbReference type="Proteomes" id="UP000595074"/>
    </source>
</evidence>
<feature type="region of interest" description="Disordered" evidence="2">
    <location>
        <begin position="105"/>
        <end position="142"/>
    </location>
</feature>
<dbReference type="GO" id="GO:0072344">
    <property type="term" value="P:rescue of stalled ribosome"/>
    <property type="evidence" value="ECO:0007669"/>
    <property type="project" value="TreeGrafter"/>
</dbReference>
<dbReference type="InterPro" id="IPR000352">
    <property type="entry name" value="Pep_chain_release_fac_I"/>
</dbReference>
<evidence type="ECO:0000256" key="2">
    <source>
        <dbReference type="SAM" id="MobiDB-lite"/>
    </source>
</evidence>
<dbReference type="KEGG" id="sinu:IMZ28_06240"/>
<protein>
    <submittedName>
        <fullName evidence="4">Aminoacyl-tRNA hydrolase</fullName>
        <ecNumber evidence="4">3.1.1.29</ecNumber>
    </submittedName>
</protein>
<keyword evidence="5" id="KW-1185">Reference proteome</keyword>
<dbReference type="Proteomes" id="UP000595074">
    <property type="component" value="Chromosome"/>
</dbReference>
<dbReference type="AlphaFoldDB" id="A0A7M1S0N7"/>
<evidence type="ECO:0000313" key="4">
    <source>
        <dbReference type="EMBL" id="QOR61065.1"/>
    </source>
</evidence>
<feature type="compositionally biased region" description="Basic residues" evidence="2">
    <location>
        <begin position="116"/>
        <end position="142"/>
    </location>
</feature>
<dbReference type="PANTHER" id="PTHR47814:SF1">
    <property type="entry name" value="PEPTIDYL-TRNA HYDROLASE ARFB"/>
    <property type="match status" value="1"/>
</dbReference>
<sequence>MPSLKISNTVTLDENEVEISAIRAQGSGGQKVNKVAAAVHLRFDIAASSLPEHYKTKLLARKDKRITKEGIVVIKSQHHRSQELNRAEALERLVELIKSVNVTHKKRIPTKPTKGAVKRRLASKKKHAGKKQLRRRVRSDDM</sequence>